<accession>A0A1W7A9G8</accession>
<name>A0A1W7A9G8_9STAP</name>
<dbReference type="InterPro" id="IPR003386">
    <property type="entry name" value="LACT/PDAT_acylTrfase"/>
</dbReference>
<dbReference type="Pfam" id="PF02450">
    <property type="entry name" value="LCAT"/>
    <property type="match status" value="1"/>
</dbReference>
<dbReference type="STRING" id="1855823.MCCS_06080"/>
<evidence type="ECO:0000313" key="2">
    <source>
        <dbReference type="Proteomes" id="UP000194154"/>
    </source>
</evidence>
<sequence>MEHIIFVHSASEQTEHTGSNPLLSTIQAEDYIWHKKSYPRDKGQVYELWVKPLIDSFNEIDDNEPVTLIGHSFGGTVIMKYLTENQVTQPIKQVILIGSPFFGCDEKFSDSNNKLREDAYQFIDVPVTHIQSKDDDRVDIRHQSCWKDAFPDIHLITKDNGKHEFHKGIKELNDLLDKSNHS</sequence>
<reference evidence="1 2" key="1">
    <citation type="journal article" date="2017" name="Int. J. Syst. Evol. Microbiol.">
        <title>Macrococcus canis sp. nov., a skin bacterium associated with infections in dogs.</title>
        <authorList>
            <person name="Gobeli Brawand S."/>
            <person name="Cotting K."/>
            <person name="Gomez-Sanz E."/>
            <person name="Collaud A."/>
            <person name="Thomann A."/>
            <person name="Brodard I."/>
            <person name="Rodriguez-Campos S."/>
            <person name="Strauss C."/>
            <person name="Perreten V."/>
        </authorList>
    </citation>
    <scope>NUCLEOTIDE SEQUENCE [LARGE SCALE GENOMIC DNA]</scope>
    <source>
        <strain evidence="1 2">KM45013</strain>
    </source>
</reference>
<dbReference type="SUPFAM" id="SSF53474">
    <property type="entry name" value="alpha/beta-Hydrolases"/>
    <property type="match status" value="1"/>
</dbReference>
<evidence type="ECO:0000313" key="1">
    <source>
        <dbReference type="EMBL" id="ARQ06259.1"/>
    </source>
</evidence>
<organism evidence="1 2">
    <name type="scientific">Macrococcoides canis</name>
    <dbReference type="NCBI Taxonomy" id="1855823"/>
    <lineage>
        <taxon>Bacteria</taxon>
        <taxon>Bacillati</taxon>
        <taxon>Bacillota</taxon>
        <taxon>Bacilli</taxon>
        <taxon>Bacillales</taxon>
        <taxon>Staphylococcaceae</taxon>
        <taxon>Macrococcoides</taxon>
    </lineage>
</organism>
<dbReference type="AlphaFoldDB" id="A0A1W7A9G8"/>
<dbReference type="KEGG" id="mcak:MCCS_06080"/>
<dbReference type="Gene3D" id="3.40.50.1820">
    <property type="entry name" value="alpha/beta hydrolase"/>
    <property type="match status" value="1"/>
</dbReference>
<keyword evidence="1" id="KW-0378">Hydrolase</keyword>
<dbReference type="GeneID" id="35294747"/>
<dbReference type="InterPro" id="IPR029058">
    <property type="entry name" value="AB_hydrolase_fold"/>
</dbReference>
<dbReference type="EMBL" id="CP021059">
    <property type="protein sequence ID" value="ARQ06259.1"/>
    <property type="molecule type" value="Genomic_DNA"/>
</dbReference>
<dbReference type="GO" id="GO:0008374">
    <property type="term" value="F:O-acyltransferase activity"/>
    <property type="evidence" value="ECO:0007669"/>
    <property type="project" value="InterPro"/>
</dbReference>
<dbReference type="RefSeq" id="WP_086041937.1">
    <property type="nucleotide sequence ID" value="NZ_CBCRZA010000001.1"/>
</dbReference>
<dbReference type="GO" id="GO:0006629">
    <property type="term" value="P:lipid metabolic process"/>
    <property type="evidence" value="ECO:0007669"/>
    <property type="project" value="InterPro"/>
</dbReference>
<gene>
    <name evidence="1" type="ORF">MCCS_06080</name>
</gene>
<dbReference type="Proteomes" id="UP000194154">
    <property type="component" value="Chromosome"/>
</dbReference>
<protein>
    <submittedName>
        <fullName evidence="1">Alpha/beta hydrolase family protein</fullName>
    </submittedName>
</protein>
<keyword evidence="2" id="KW-1185">Reference proteome</keyword>
<proteinExistence type="predicted"/>
<dbReference type="GO" id="GO:0016787">
    <property type="term" value="F:hydrolase activity"/>
    <property type="evidence" value="ECO:0007669"/>
    <property type="project" value="UniProtKB-KW"/>
</dbReference>
<dbReference type="OrthoDB" id="9804993at2"/>